<feature type="transmembrane region" description="Helical" evidence="1">
    <location>
        <begin position="99"/>
        <end position="122"/>
    </location>
</feature>
<name>A0ABW3VWY8_9ACTN</name>
<keyword evidence="1" id="KW-0812">Transmembrane</keyword>
<proteinExistence type="predicted"/>
<feature type="transmembrane region" description="Helical" evidence="1">
    <location>
        <begin position="203"/>
        <end position="230"/>
    </location>
</feature>
<evidence type="ECO:0000256" key="1">
    <source>
        <dbReference type="SAM" id="Phobius"/>
    </source>
</evidence>
<dbReference type="EMBL" id="JBHTLX010000005">
    <property type="protein sequence ID" value="MFD1246698.1"/>
    <property type="molecule type" value="Genomic_DNA"/>
</dbReference>
<evidence type="ECO:0000313" key="2">
    <source>
        <dbReference type="EMBL" id="MFD1246698.1"/>
    </source>
</evidence>
<feature type="transmembrane region" description="Helical" evidence="1">
    <location>
        <begin position="165"/>
        <end position="183"/>
    </location>
</feature>
<dbReference type="RefSeq" id="WP_367917823.1">
    <property type="nucleotide sequence ID" value="NZ_BAABAC010000005.1"/>
</dbReference>
<keyword evidence="3" id="KW-1185">Reference proteome</keyword>
<keyword evidence="1" id="KW-0472">Membrane</keyword>
<accession>A0ABW3VWY8</accession>
<gene>
    <name evidence="2" type="ORF">ACFQ3F_02745</name>
</gene>
<keyword evidence="1" id="KW-1133">Transmembrane helix</keyword>
<organism evidence="2 3">
    <name type="scientific">Nocardioides ginsengisoli</name>
    <dbReference type="NCBI Taxonomy" id="363868"/>
    <lineage>
        <taxon>Bacteria</taxon>
        <taxon>Bacillati</taxon>
        <taxon>Actinomycetota</taxon>
        <taxon>Actinomycetes</taxon>
        <taxon>Propionibacteriales</taxon>
        <taxon>Nocardioidaceae</taxon>
        <taxon>Nocardioides</taxon>
    </lineage>
</organism>
<evidence type="ECO:0008006" key="4">
    <source>
        <dbReference type="Google" id="ProtNLM"/>
    </source>
</evidence>
<feature type="transmembrane region" description="Helical" evidence="1">
    <location>
        <begin position="23"/>
        <end position="42"/>
    </location>
</feature>
<protein>
    <recommendedName>
        <fullName evidence="4">ABC transporter permease</fullName>
    </recommendedName>
</protein>
<reference evidence="3" key="1">
    <citation type="journal article" date="2019" name="Int. J. Syst. Evol. Microbiol.">
        <title>The Global Catalogue of Microorganisms (GCM) 10K type strain sequencing project: providing services to taxonomists for standard genome sequencing and annotation.</title>
        <authorList>
            <consortium name="The Broad Institute Genomics Platform"/>
            <consortium name="The Broad Institute Genome Sequencing Center for Infectious Disease"/>
            <person name="Wu L."/>
            <person name="Ma J."/>
        </authorList>
    </citation>
    <scope>NUCLEOTIDE SEQUENCE [LARGE SCALE GENOMIC DNA]</scope>
    <source>
        <strain evidence="3">CCUG 52478</strain>
    </source>
</reference>
<feature type="transmembrane region" description="Helical" evidence="1">
    <location>
        <begin position="134"/>
        <end position="158"/>
    </location>
</feature>
<feature type="transmembrane region" description="Helical" evidence="1">
    <location>
        <begin position="242"/>
        <end position="261"/>
    </location>
</feature>
<dbReference type="Proteomes" id="UP001597229">
    <property type="component" value="Unassembled WGS sequence"/>
</dbReference>
<sequence>MSRSPGVVPALARQEARRLLRHPVVLAAFAWWVVIVAAAELYQDTFVVQRFESVTAAFSFLPGVPCILVGHMMTTRDARAGSLPLLGALPVRAEQRVRALCLAALAPAAVAAVLNAGIFSGYRLAFGFPDAPDVWQVLQAPLTVAGGTLLGIMLGVWAPSRATPMLAMVVMVGINVVVANRPHPVPLFGPMFSWADWGPTDGSVWWAMFPGSTLAHFLYLGGLCSMAAAAALIRVSPRRGRALVVSAGAVALTVAAGWAQLP</sequence>
<evidence type="ECO:0000313" key="3">
    <source>
        <dbReference type="Proteomes" id="UP001597229"/>
    </source>
</evidence>
<feature type="transmembrane region" description="Helical" evidence="1">
    <location>
        <begin position="54"/>
        <end position="73"/>
    </location>
</feature>
<comment type="caution">
    <text evidence="2">The sequence shown here is derived from an EMBL/GenBank/DDBJ whole genome shotgun (WGS) entry which is preliminary data.</text>
</comment>